<comment type="caution">
    <text evidence="1">The sequence shown here is derived from an EMBL/GenBank/DDBJ whole genome shotgun (WGS) entry which is preliminary data.</text>
</comment>
<dbReference type="RefSeq" id="WP_053416722.1">
    <property type="nucleotide sequence ID" value="NZ_LILB01000001.1"/>
</dbReference>
<organism evidence="1 2">
    <name type="scientific">Viridibacillus arvi</name>
    <dbReference type="NCBI Taxonomy" id="263475"/>
    <lineage>
        <taxon>Bacteria</taxon>
        <taxon>Bacillati</taxon>
        <taxon>Bacillota</taxon>
        <taxon>Bacilli</taxon>
        <taxon>Bacillales</taxon>
        <taxon>Caryophanaceae</taxon>
        <taxon>Viridibacillus</taxon>
    </lineage>
</organism>
<dbReference type="Gene3D" id="3.20.20.140">
    <property type="entry name" value="Metal-dependent hydrolases"/>
    <property type="match status" value="1"/>
</dbReference>
<evidence type="ECO:0000313" key="2">
    <source>
        <dbReference type="Proteomes" id="UP000036867"/>
    </source>
</evidence>
<dbReference type="GO" id="GO:0006508">
    <property type="term" value="P:proteolysis"/>
    <property type="evidence" value="ECO:0007669"/>
    <property type="project" value="InterPro"/>
</dbReference>
<dbReference type="AlphaFoldDB" id="A0A0M0LNV4"/>
<dbReference type="PANTHER" id="PTHR10443">
    <property type="entry name" value="MICROSOMAL DIPEPTIDASE"/>
    <property type="match status" value="1"/>
</dbReference>
<dbReference type="PROSITE" id="PS51365">
    <property type="entry name" value="RENAL_DIPEPTIDASE_2"/>
    <property type="match status" value="1"/>
</dbReference>
<evidence type="ECO:0000313" key="1">
    <source>
        <dbReference type="EMBL" id="KOO52562.1"/>
    </source>
</evidence>
<accession>A0A0M0LNV4</accession>
<dbReference type="SUPFAM" id="SSF51556">
    <property type="entry name" value="Metallo-dependent hydrolases"/>
    <property type="match status" value="1"/>
</dbReference>
<dbReference type="InterPro" id="IPR008257">
    <property type="entry name" value="Pept_M19"/>
</dbReference>
<dbReference type="EMBL" id="LILB01000001">
    <property type="protein sequence ID" value="KOO52562.1"/>
    <property type="molecule type" value="Genomic_DNA"/>
</dbReference>
<dbReference type="OrthoDB" id="9804920at2"/>
<proteinExistence type="predicted"/>
<dbReference type="PANTHER" id="PTHR10443:SF12">
    <property type="entry name" value="DIPEPTIDASE"/>
    <property type="match status" value="1"/>
</dbReference>
<protein>
    <submittedName>
        <fullName evidence="1">Diguanylate cyclase</fullName>
    </submittedName>
</protein>
<dbReference type="Pfam" id="PF01244">
    <property type="entry name" value="Peptidase_M19"/>
    <property type="match status" value="1"/>
</dbReference>
<dbReference type="Proteomes" id="UP000036867">
    <property type="component" value="Unassembled WGS sequence"/>
</dbReference>
<sequence length="312" mass="35010">MNIIDLHCDVLWKLSIAEEPLNFRNAPQLQANLERLKQGKVKVQFFAIFVDEDIPQGRKYLEALRQIELFQTQVLAPNPEMVHITDWHQLETLQEGEIGAVLTLEGCDAIGADLFKLQAILDAGVKLVGLTWNNENAVAYGAQNDPNLGLKDIAKEVVALLNERDILIDVSHLNMQGFWDVLPIAKHIIASHSNARALCDHPRNLTDEQAKALVEHGGHIHLVYYPEFIVNPTESATMQALIQHFVHLANVVGIENLGLGSDFDGIHQFVENLQNASQTQNLLEKLQEHFTKDEVKGIASNNFLSYVKKIKK</sequence>
<dbReference type="GeneID" id="301136297"/>
<reference evidence="2" key="1">
    <citation type="submission" date="2015-08" db="EMBL/GenBank/DDBJ databases">
        <title>Fjat-10028 dsm 16317.</title>
        <authorList>
            <person name="Liu B."/>
            <person name="Wang J."/>
            <person name="Zhu Y."/>
            <person name="Liu G."/>
            <person name="Chen Q."/>
            <person name="Chen Z."/>
            <person name="Lan J."/>
            <person name="Che J."/>
            <person name="Ge C."/>
            <person name="Shi H."/>
            <person name="Pan Z."/>
            <person name="Liu X."/>
        </authorList>
    </citation>
    <scope>NUCLEOTIDE SEQUENCE [LARGE SCALE GENOMIC DNA]</scope>
    <source>
        <strain evidence="2">DSM 16317</strain>
    </source>
</reference>
<dbReference type="GO" id="GO:0070573">
    <property type="term" value="F:metallodipeptidase activity"/>
    <property type="evidence" value="ECO:0007669"/>
    <property type="project" value="InterPro"/>
</dbReference>
<keyword evidence="2" id="KW-1185">Reference proteome</keyword>
<name>A0A0M0LNV4_9BACL</name>
<dbReference type="PATRIC" id="fig|263475.3.peg.2318"/>
<dbReference type="InterPro" id="IPR032466">
    <property type="entry name" value="Metal_Hydrolase"/>
</dbReference>
<gene>
    <name evidence="1" type="ORF">AMD00_09270</name>
</gene>
<dbReference type="STRING" id="263475.AMD00_09270"/>
<dbReference type="CDD" id="cd01301">
    <property type="entry name" value="rDP_like"/>
    <property type="match status" value="1"/>
</dbReference>